<proteinExistence type="predicted"/>
<reference evidence="1 2" key="1">
    <citation type="journal article" date="2017" name="PLoS Biol.">
        <title>The sea cucumber genome provides insights into morphological evolution and visceral regeneration.</title>
        <authorList>
            <person name="Zhang X."/>
            <person name="Sun L."/>
            <person name="Yuan J."/>
            <person name="Sun Y."/>
            <person name="Gao Y."/>
            <person name="Zhang L."/>
            <person name="Li S."/>
            <person name="Dai H."/>
            <person name="Hamel J.F."/>
            <person name="Liu C."/>
            <person name="Yu Y."/>
            <person name="Liu S."/>
            <person name="Lin W."/>
            <person name="Guo K."/>
            <person name="Jin S."/>
            <person name="Xu P."/>
            <person name="Storey K.B."/>
            <person name="Huan P."/>
            <person name="Zhang T."/>
            <person name="Zhou Y."/>
            <person name="Zhang J."/>
            <person name="Lin C."/>
            <person name="Li X."/>
            <person name="Xing L."/>
            <person name="Huo D."/>
            <person name="Sun M."/>
            <person name="Wang L."/>
            <person name="Mercier A."/>
            <person name="Li F."/>
            <person name="Yang H."/>
            <person name="Xiang J."/>
        </authorList>
    </citation>
    <scope>NUCLEOTIDE SEQUENCE [LARGE SCALE GENOMIC DNA]</scope>
    <source>
        <strain evidence="1">Shaxun</strain>
        <tissue evidence="1">Muscle</tissue>
    </source>
</reference>
<accession>A0A2G8L398</accession>
<dbReference type="AlphaFoldDB" id="A0A2G8L398"/>
<comment type="caution">
    <text evidence="1">The sequence shown here is derived from an EMBL/GenBank/DDBJ whole genome shotgun (WGS) entry which is preliminary data.</text>
</comment>
<gene>
    <name evidence="1" type="ORF">BSL78_08382</name>
</gene>
<evidence type="ECO:0000313" key="1">
    <source>
        <dbReference type="EMBL" id="PIK54736.1"/>
    </source>
</evidence>
<dbReference type="EMBL" id="MRZV01000236">
    <property type="protein sequence ID" value="PIK54736.1"/>
    <property type="molecule type" value="Genomic_DNA"/>
</dbReference>
<name>A0A2G8L398_STIJA</name>
<organism evidence="1 2">
    <name type="scientific">Stichopus japonicus</name>
    <name type="common">Sea cucumber</name>
    <dbReference type="NCBI Taxonomy" id="307972"/>
    <lineage>
        <taxon>Eukaryota</taxon>
        <taxon>Metazoa</taxon>
        <taxon>Echinodermata</taxon>
        <taxon>Eleutherozoa</taxon>
        <taxon>Echinozoa</taxon>
        <taxon>Holothuroidea</taxon>
        <taxon>Aspidochirotacea</taxon>
        <taxon>Aspidochirotida</taxon>
        <taxon>Stichopodidae</taxon>
        <taxon>Apostichopus</taxon>
    </lineage>
</organism>
<dbReference type="Proteomes" id="UP000230750">
    <property type="component" value="Unassembled WGS sequence"/>
</dbReference>
<protein>
    <submittedName>
        <fullName evidence="1">Uncharacterized protein</fullName>
    </submittedName>
</protein>
<sequence>MDPFTTNMRQDFSHVRQTSDRPVFATQGNNRLSIFCSRRFHPQAPHTVVPGPCHETDWRFTSSPPWHDQPGTEGDPQLLGQIYHSGSILAPLTLIREDSPAPHGQAGVPAEHTTSVVPEMGDAGSPRQQGSTISCLEIVRSSLRQRGLSPPEGEQPWRLTFPTYGDSKYAERDRLCLPRPL</sequence>
<keyword evidence="2" id="KW-1185">Reference proteome</keyword>
<evidence type="ECO:0000313" key="2">
    <source>
        <dbReference type="Proteomes" id="UP000230750"/>
    </source>
</evidence>